<keyword evidence="1" id="KW-0812">Transmembrane</keyword>
<name>A0A118HKZ9_9BURK</name>
<evidence type="ECO:0000313" key="3">
    <source>
        <dbReference type="Proteomes" id="UP000064029"/>
    </source>
</evidence>
<organism evidence="2 3">
    <name type="scientific">Burkholderia ubonensis</name>
    <dbReference type="NCBI Taxonomy" id="101571"/>
    <lineage>
        <taxon>Bacteria</taxon>
        <taxon>Pseudomonadati</taxon>
        <taxon>Pseudomonadota</taxon>
        <taxon>Betaproteobacteria</taxon>
        <taxon>Burkholderiales</taxon>
        <taxon>Burkholderiaceae</taxon>
        <taxon>Burkholderia</taxon>
        <taxon>Burkholderia cepacia complex</taxon>
    </lineage>
</organism>
<evidence type="ECO:0000256" key="1">
    <source>
        <dbReference type="SAM" id="Phobius"/>
    </source>
</evidence>
<dbReference type="Proteomes" id="UP000064029">
    <property type="component" value="Unassembled WGS sequence"/>
</dbReference>
<evidence type="ECO:0000313" key="2">
    <source>
        <dbReference type="EMBL" id="KVG55486.1"/>
    </source>
</evidence>
<comment type="caution">
    <text evidence="2">The sequence shown here is derived from an EMBL/GenBank/DDBJ whole genome shotgun (WGS) entry which is preliminary data.</text>
</comment>
<dbReference type="EMBL" id="LOXM01000262">
    <property type="protein sequence ID" value="KVG55486.1"/>
    <property type="molecule type" value="Genomic_DNA"/>
</dbReference>
<protein>
    <submittedName>
        <fullName evidence="2">Uncharacterized protein</fullName>
    </submittedName>
</protein>
<gene>
    <name evidence="2" type="ORF">WJ33_05290</name>
</gene>
<dbReference type="RefSeq" id="WP_059758984.1">
    <property type="nucleotide sequence ID" value="NZ_CP013416.1"/>
</dbReference>
<sequence length="127" mass="13771">MSGLVGSEKDRANRNVVNWLASAIVVHGKKIETHVKAQYEACLNAPNYTVFSNTTAATPAVVLLHHAGRRNVIRLDKVRVTAKVLARIGIGIAAMLTSTLAFYELSHRVARLAERIQSILSDLTPAA</sequence>
<feature type="transmembrane region" description="Helical" evidence="1">
    <location>
        <begin position="84"/>
        <end position="103"/>
    </location>
</feature>
<accession>A0A118HKZ9</accession>
<dbReference type="AlphaFoldDB" id="A0A118HKZ9"/>
<keyword evidence="1" id="KW-1133">Transmembrane helix</keyword>
<proteinExistence type="predicted"/>
<reference evidence="2 3" key="1">
    <citation type="submission" date="2015-11" db="EMBL/GenBank/DDBJ databases">
        <title>Expanding the genomic diversity of Burkholderia species for the development of highly accurate diagnostics.</title>
        <authorList>
            <person name="Sahl J."/>
            <person name="Keim P."/>
            <person name="Wagner D."/>
        </authorList>
    </citation>
    <scope>NUCLEOTIDE SEQUENCE [LARGE SCALE GENOMIC DNA]</scope>
    <source>
        <strain evidence="2 3">MSMB2036</strain>
    </source>
</reference>
<keyword evidence="1" id="KW-0472">Membrane</keyword>